<keyword evidence="3" id="KW-1185">Reference proteome</keyword>
<sequence>MNRTAKKSRSKQESGLGYLVLGSAIFFGSVALVFLGQFEVTSVAVAALVAGPVVGIWLFRFGMRQAWVALVCLVGALIVAFVLLTNVDDYGSAGVAWLGGLVGGSNIGVGWRAGMKKQKAPAVKKSAWLVDGRKFDTLAGARQAAETALRALDGKAKWRLTVVQGTARFEVAGGPASGYVCHRSVDGRTWAVLANQDLASDAMVEVSMGKAVGALPRRLVQDYGSVSAALEAFLRAPKAVPAATQWVTGAEAEGTRLGAN</sequence>
<feature type="transmembrane region" description="Helical" evidence="1">
    <location>
        <begin position="66"/>
        <end position="84"/>
    </location>
</feature>
<keyword evidence="1" id="KW-0472">Membrane</keyword>
<keyword evidence="1" id="KW-0812">Transmembrane</keyword>
<reference evidence="2 3" key="1">
    <citation type="submission" date="2020-08" db="EMBL/GenBank/DDBJ databases">
        <title>A Genomic Blueprint of the Chicken Gut Microbiome.</title>
        <authorList>
            <person name="Gilroy R."/>
            <person name="Ravi A."/>
            <person name="Getino M."/>
            <person name="Pursley I."/>
            <person name="Horton D.L."/>
            <person name="Alikhan N.-F."/>
            <person name="Baker D."/>
            <person name="Gharbi K."/>
            <person name="Hall N."/>
            <person name="Watson M."/>
            <person name="Adriaenssens E.M."/>
            <person name="Foster-Nyarko E."/>
            <person name="Jarju S."/>
            <person name="Secka A."/>
            <person name="Antonio M."/>
            <person name="Oren A."/>
            <person name="Chaudhuri R."/>
            <person name="La Ragione R.M."/>
            <person name="Hildebrand F."/>
            <person name="Pallen M.J."/>
        </authorList>
    </citation>
    <scope>NUCLEOTIDE SEQUENCE [LARGE SCALE GENOMIC DNA]</scope>
    <source>
        <strain evidence="2 3">Sa2CUA1</strain>
    </source>
</reference>
<dbReference type="EMBL" id="JACSQD010000006">
    <property type="protein sequence ID" value="MBD7996262.1"/>
    <property type="molecule type" value="Genomic_DNA"/>
</dbReference>
<feature type="transmembrane region" description="Helical" evidence="1">
    <location>
        <begin position="16"/>
        <end position="35"/>
    </location>
</feature>
<accession>A0ABR8UUP8</accession>
<gene>
    <name evidence="2" type="ORF">H9639_13240</name>
</gene>
<evidence type="ECO:0000313" key="3">
    <source>
        <dbReference type="Proteomes" id="UP000609874"/>
    </source>
</evidence>
<dbReference type="RefSeq" id="WP_191808551.1">
    <property type="nucleotide sequence ID" value="NZ_JACSQD010000006.1"/>
</dbReference>
<evidence type="ECO:0000256" key="1">
    <source>
        <dbReference type="SAM" id="Phobius"/>
    </source>
</evidence>
<dbReference type="Proteomes" id="UP000609874">
    <property type="component" value="Unassembled WGS sequence"/>
</dbReference>
<keyword evidence="1" id="KW-1133">Transmembrane helix</keyword>
<proteinExistence type="predicted"/>
<feature type="transmembrane region" description="Helical" evidence="1">
    <location>
        <begin position="41"/>
        <end position="59"/>
    </location>
</feature>
<evidence type="ECO:0000313" key="2">
    <source>
        <dbReference type="EMBL" id="MBD7996262.1"/>
    </source>
</evidence>
<comment type="caution">
    <text evidence="2">The sequence shown here is derived from an EMBL/GenBank/DDBJ whole genome shotgun (WGS) entry which is preliminary data.</text>
</comment>
<feature type="transmembrane region" description="Helical" evidence="1">
    <location>
        <begin position="90"/>
        <end position="109"/>
    </location>
</feature>
<name>A0ABR8UUP8_9MICC</name>
<protein>
    <submittedName>
        <fullName evidence="2">Uncharacterized protein</fullName>
    </submittedName>
</protein>
<organism evidence="2 3">
    <name type="scientific">Arthrobacter gallicola</name>
    <dbReference type="NCBI Taxonomy" id="2762225"/>
    <lineage>
        <taxon>Bacteria</taxon>
        <taxon>Bacillati</taxon>
        <taxon>Actinomycetota</taxon>
        <taxon>Actinomycetes</taxon>
        <taxon>Micrococcales</taxon>
        <taxon>Micrococcaceae</taxon>
        <taxon>Arthrobacter</taxon>
    </lineage>
</organism>